<gene>
    <name evidence="3" type="ORF">JKP88DRAFT_183812</name>
</gene>
<evidence type="ECO:0000256" key="2">
    <source>
        <dbReference type="SAM" id="SignalP"/>
    </source>
</evidence>
<keyword evidence="2" id="KW-0732">Signal</keyword>
<dbReference type="EMBL" id="JAFCMP010000547">
    <property type="protein sequence ID" value="KAG5175637.1"/>
    <property type="molecule type" value="Genomic_DNA"/>
</dbReference>
<feature type="chain" id="PRO_5032482570" evidence="2">
    <location>
        <begin position="20"/>
        <end position="296"/>
    </location>
</feature>
<accession>A0A835YHW7</accession>
<dbReference type="InterPro" id="IPR021275">
    <property type="entry name" value="DUF2854"/>
</dbReference>
<organism evidence="3 4">
    <name type="scientific">Tribonema minus</name>
    <dbReference type="NCBI Taxonomy" id="303371"/>
    <lineage>
        <taxon>Eukaryota</taxon>
        <taxon>Sar</taxon>
        <taxon>Stramenopiles</taxon>
        <taxon>Ochrophyta</taxon>
        <taxon>PX clade</taxon>
        <taxon>Xanthophyceae</taxon>
        <taxon>Tribonematales</taxon>
        <taxon>Tribonemataceae</taxon>
        <taxon>Tribonema</taxon>
    </lineage>
</organism>
<dbReference type="PANTHER" id="PTHR35551:SF1">
    <property type="entry name" value="ACCLIMATION OF PHOTOSYNTHESIS TO ENVIRONMENT"/>
    <property type="match status" value="1"/>
</dbReference>
<evidence type="ECO:0000313" key="3">
    <source>
        <dbReference type="EMBL" id="KAG5175637.1"/>
    </source>
</evidence>
<feature type="region of interest" description="Disordered" evidence="1">
    <location>
        <begin position="272"/>
        <end position="296"/>
    </location>
</feature>
<dbReference type="Proteomes" id="UP000664859">
    <property type="component" value="Unassembled WGS sequence"/>
</dbReference>
<evidence type="ECO:0000313" key="4">
    <source>
        <dbReference type="Proteomes" id="UP000664859"/>
    </source>
</evidence>
<protein>
    <submittedName>
        <fullName evidence="3">Uncharacterized protein</fullName>
    </submittedName>
</protein>
<keyword evidence="4" id="KW-1185">Reference proteome</keyword>
<feature type="compositionally biased region" description="Low complexity" evidence="1">
    <location>
        <begin position="273"/>
        <end position="290"/>
    </location>
</feature>
<dbReference type="PANTHER" id="PTHR35551">
    <property type="match status" value="1"/>
</dbReference>
<reference evidence="3" key="1">
    <citation type="submission" date="2021-02" db="EMBL/GenBank/DDBJ databases">
        <title>First Annotated Genome of the Yellow-green Alga Tribonema minus.</title>
        <authorList>
            <person name="Mahan K.M."/>
        </authorList>
    </citation>
    <scope>NUCLEOTIDE SEQUENCE</scope>
    <source>
        <strain evidence="3">UTEX B ZZ1240</strain>
    </source>
</reference>
<dbReference type="AlphaFoldDB" id="A0A835YHW7"/>
<dbReference type="Pfam" id="PF11016">
    <property type="entry name" value="DUF2854"/>
    <property type="match status" value="1"/>
</dbReference>
<feature type="signal peptide" evidence="2">
    <location>
        <begin position="1"/>
        <end position="19"/>
    </location>
</feature>
<proteinExistence type="predicted"/>
<sequence>MQIKVTALAAALAAVPCSAFVPSSGAALVPRARLQHVGVALRRGVAVSQQRRHQCFAMKVSNDFDDSETGPAQISAGGINVSGEAPFEIRGFSLGNAFLIGGVVITTASFAEYFTSGGAGLSGLGFVYGIPVALIGLALKYAELAPVGVSSTPAAAALFEEKATETMRKIKKDVTRHRYGDEAHLDSTVKALGLVLPQSDYPQLQGLKEEVAPNGELAFSMIFSSPETPFKMWVDPARVRKYTTFFGPGVTASVEKVSSEARLVAIKLTTVNPDAPTEEPSAAAAAAVPVPEEEKA</sequence>
<name>A0A835YHW7_9STRA</name>
<dbReference type="OrthoDB" id="1882189at2759"/>
<comment type="caution">
    <text evidence="3">The sequence shown here is derived from an EMBL/GenBank/DDBJ whole genome shotgun (WGS) entry which is preliminary data.</text>
</comment>
<evidence type="ECO:0000256" key="1">
    <source>
        <dbReference type="SAM" id="MobiDB-lite"/>
    </source>
</evidence>